<evidence type="ECO:0000313" key="2">
    <source>
        <dbReference type="EMBL" id="ALV43684.1"/>
    </source>
</evidence>
<dbReference type="AlphaFoldDB" id="A0A0U3QTD6"/>
<dbReference type="STRING" id="121292.AU252_00825"/>
<reference evidence="2 3" key="1">
    <citation type="submission" date="2015-12" db="EMBL/GenBank/DDBJ databases">
        <authorList>
            <person name="Shamseldin A."/>
            <person name="Moawad H."/>
            <person name="Abd El-Rahim W.M."/>
            <person name="Sadowsky M.J."/>
        </authorList>
    </citation>
    <scope>NUCLEOTIDE SEQUENCE [LARGE SCALE GENOMIC DNA]</scope>
    <source>
        <strain evidence="2 3">Ar51</strain>
    </source>
</reference>
<dbReference type="InterPro" id="IPR014748">
    <property type="entry name" value="Enoyl-CoA_hydra_C"/>
</dbReference>
<name>A0A0U3QTD6_9MICC</name>
<evidence type="ECO:0000256" key="1">
    <source>
        <dbReference type="ARBA" id="ARBA00005254"/>
    </source>
</evidence>
<evidence type="ECO:0000313" key="3">
    <source>
        <dbReference type="Proteomes" id="UP000065151"/>
    </source>
</evidence>
<sequence length="257" mass="27414">MTSTELVHLEKERGVATLTLDSPQNRNALSAQLRSELWERLQEALNDDAVRVIVLTHTGPVFCAGADLKEARQPGGQKGSTDDFLAVLDALWQSGKPVVARLSGPARAGGLGLMAACDFAVATDSTTFAFTEVRIGVVPAVISVPLQARVIPHALHRYFLTGETFDARRAVEIGLLTAAVSGENLDAEVRRLTDDLILGAPGALARTKELLHASAPSLLESLKTMQAVSKAYFSSSEGQEGVRAFSEKRTPSWIPAG</sequence>
<dbReference type="Gene3D" id="3.90.226.10">
    <property type="entry name" value="2-enoyl-CoA Hydratase, Chain A, domain 1"/>
    <property type="match status" value="1"/>
</dbReference>
<dbReference type="Proteomes" id="UP000065151">
    <property type="component" value="Chromosome"/>
</dbReference>
<proteinExistence type="inferred from homology"/>
<dbReference type="PANTHER" id="PTHR42964">
    <property type="entry name" value="ENOYL-COA HYDRATASE"/>
    <property type="match status" value="1"/>
</dbReference>
<comment type="similarity">
    <text evidence="1">Belongs to the enoyl-CoA hydratase/isomerase family.</text>
</comment>
<accession>A0A0U3QTD6</accession>
<dbReference type="PANTHER" id="PTHR42964:SF1">
    <property type="entry name" value="POLYKETIDE BIOSYNTHESIS ENOYL-COA HYDRATASE PKSH-RELATED"/>
    <property type="match status" value="1"/>
</dbReference>
<dbReference type="EMBL" id="CP013747">
    <property type="protein sequence ID" value="ALV43684.1"/>
    <property type="molecule type" value="Genomic_DNA"/>
</dbReference>
<protein>
    <submittedName>
        <fullName evidence="2">Enoyl-CoA hydratase</fullName>
    </submittedName>
</protein>
<dbReference type="Pfam" id="PF00378">
    <property type="entry name" value="ECH_1"/>
    <property type="match status" value="1"/>
</dbReference>
<dbReference type="InterPro" id="IPR001753">
    <property type="entry name" value="Enoyl-CoA_hydra/iso"/>
</dbReference>
<dbReference type="KEGG" id="psul:AU252_00825"/>
<dbReference type="CDD" id="cd06558">
    <property type="entry name" value="crotonase-like"/>
    <property type="match status" value="1"/>
</dbReference>
<dbReference type="InterPro" id="IPR029045">
    <property type="entry name" value="ClpP/crotonase-like_dom_sf"/>
</dbReference>
<dbReference type="Gene3D" id="1.10.12.10">
    <property type="entry name" value="Lyase 2-enoyl-coa Hydratase, Chain A, domain 2"/>
    <property type="match status" value="1"/>
</dbReference>
<organism evidence="2">
    <name type="scientific">Pseudarthrobacter sulfonivorans</name>
    <dbReference type="NCBI Taxonomy" id="121292"/>
    <lineage>
        <taxon>Bacteria</taxon>
        <taxon>Bacillati</taxon>
        <taxon>Actinomycetota</taxon>
        <taxon>Actinomycetes</taxon>
        <taxon>Micrococcales</taxon>
        <taxon>Micrococcaceae</taxon>
        <taxon>Pseudarthrobacter</taxon>
    </lineage>
</organism>
<dbReference type="SUPFAM" id="SSF52096">
    <property type="entry name" value="ClpP/crotonase"/>
    <property type="match status" value="1"/>
</dbReference>
<gene>
    <name evidence="2" type="ORF">AU252_00825</name>
</gene>
<dbReference type="InterPro" id="IPR051683">
    <property type="entry name" value="Enoyl-CoA_Hydratase/Isomerase"/>
</dbReference>
<dbReference type="GO" id="GO:0003824">
    <property type="term" value="F:catalytic activity"/>
    <property type="evidence" value="ECO:0007669"/>
    <property type="project" value="UniProtKB-ARBA"/>
</dbReference>